<feature type="transmembrane region" description="Helical" evidence="7">
    <location>
        <begin position="326"/>
        <end position="344"/>
    </location>
</feature>
<evidence type="ECO:0000259" key="8">
    <source>
        <dbReference type="PROSITE" id="PS50850"/>
    </source>
</evidence>
<dbReference type="InterPro" id="IPR036259">
    <property type="entry name" value="MFS_trans_sf"/>
</dbReference>
<keyword evidence="2" id="KW-0813">Transport</keyword>
<evidence type="ECO:0000256" key="1">
    <source>
        <dbReference type="ARBA" id="ARBA00004141"/>
    </source>
</evidence>
<proteinExistence type="predicted"/>
<evidence type="ECO:0000256" key="6">
    <source>
        <dbReference type="SAM" id="MobiDB-lite"/>
    </source>
</evidence>
<evidence type="ECO:0000313" key="10">
    <source>
        <dbReference type="Proteomes" id="UP001322277"/>
    </source>
</evidence>
<evidence type="ECO:0000256" key="2">
    <source>
        <dbReference type="ARBA" id="ARBA00022448"/>
    </source>
</evidence>
<dbReference type="GO" id="GO:0022857">
    <property type="term" value="F:transmembrane transporter activity"/>
    <property type="evidence" value="ECO:0007669"/>
    <property type="project" value="InterPro"/>
</dbReference>
<sequence length="573" mass="60945">MSVNVPPGDGTTISGGGIPAPNAANANVGAAADRKEPSPQQSSGGNVDDEEAAEEDAESFPKLSRWRSILLTAVISTAGLLTVLNVQSVVILLPSMSAEIGIPAARQQIVVSIYNISTGSLMLLWGRIADIYGRRLVYLAGSGLFTVSNLCLPFTKYEDPFIWSCCASVFSPLTNRFLPLPITRYEIPFHIVRFLQGMGAAAIIPSGIGIVASTFPRGKARNNAYVCISAVASVGSVLGNIFGGVIGSLLSWEWVFWIPAILAAVATVLAYFVTNTPHLRSSSAGAAAARSGKGVDWIGGVLVSSSLVLLLAAFTQANVIGWSTPWIPPLIVGSVLLLAAFCFWQHRLEKLNNRAKEPLVRISMFRNLQFSALFVLVGCFYASFNSFLVFVTFFYQDYLALGEIDTTLRFLPAGIAGFLISFAVSPALSRIRAFYILVFGLACSVISPFIMAVPIPPSTSYWAYGFPAMCLCLSIEVVWPVVSLLIAARLSTADQGMGSGLLQSVNNVGRALGLAIATAVQTKTQGFDEADVDTFEGSAGFLYGVRAAQWTNVGLAATALCIAVAFFRDLGRA</sequence>
<dbReference type="KEGG" id="cdet:87950840"/>
<feature type="transmembrane region" description="Helical" evidence="7">
    <location>
        <begin position="254"/>
        <end position="273"/>
    </location>
</feature>
<evidence type="ECO:0000256" key="5">
    <source>
        <dbReference type="ARBA" id="ARBA00023136"/>
    </source>
</evidence>
<comment type="subcellular location">
    <subcellularLocation>
        <location evidence="1">Membrane</location>
        <topology evidence="1">Multi-pass membrane protein</topology>
    </subcellularLocation>
</comment>
<feature type="region of interest" description="Disordered" evidence="6">
    <location>
        <begin position="1"/>
        <end position="59"/>
    </location>
</feature>
<feature type="transmembrane region" description="Helical" evidence="7">
    <location>
        <begin position="434"/>
        <end position="455"/>
    </location>
</feature>
<keyword evidence="3 7" id="KW-0812">Transmembrane</keyword>
<keyword evidence="10" id="KW-1185">Reference proteome</keyword>
<evidence type="ECO:0000256" key="4">
    <source>
        <dbReference type="ARBA" id="ARBA00022989"/>
    </source>
</evidence>
<dbReference type="InterPro" id="IPR020846">
    <property type="entry name" value="MFS_dom"/>
</dbReference>
<reference evidence="10" key="1">
    <citation type="journal article" date="2023" name="bioRxiv">
        <title>Complete genome of the Medicago anthracnose fungus, Colletotrichum destructivum, reveals a mini-chromosome-like region within a core chromosome.</title>
        <authorList>
            <person name="Lapalu N."/>
            <person name="Simon A."/>
            <person name="Lu A."/>
            <person name="Plaumann P.-L."/>
            <person name="Amselem J."/>
            <person name="Pigne S."/>
            <person name="Auger A."/>
            <person name="Koch C."/>
            <person name="Dallery J.-F."/>
            <person name="O'Connell R.J."/>
        </authorList>
    </citation>
    <scope>NUCLEOTIDE SEQUENCE [LARGE SCALE GENOMIC DNA]</scope>
    <source>
        <strain evidence="10">CBS 520.97</strain>
    </source>
</reference>
<dbReference type="GeneID" id="87950840"/>
<dbReference type="Pfam" id="PF07690">
    <property type="entry name" value="MFS_1"/>
    <property type="match status" value="1"/>
</dbReference>
<keyword evidence="5 7" id="KW-0472">Membrane</keyword>
<feature type="transmembrane region" description="Helical" evidence="7">
    <location>
        <begin position="370"/>
        <end position="395"/>
    </location>
</feature>
<feature type="compositionally biased region" description="Low complexity" evidence="6">
    <location>
        <begin position="19"/>
        <end position="31"/>
    </location>
</feature>
<name>A0AAX4J1H9_9PEZI</name>
<dbReference type="InterPro" id="IPR011701">
    <property type="entry name" value="MFS"/>
</dbReference>
<dbReference type="PANTHER" id="PTHR42718">
    <property type="entry name" value="MAJOR FACILITATOR SUPERFAMILY MULTIDRUG TRANSPORTER MFSC"/>
    <property type="match status" value="1"/>
</dbReference>
<feature type="transmembrane region" description="Helical" evidence="7">
    <location>
        <begin position="191"/>
        <end position="212"/>
    </location>
</feature>
<feature type="compositionally biased region" description="Acidic residues" evidence="6">
    <location>
        <begin position="47"/>
        <end position="58"/>
    </location>
</feature>
<feature type="transmembrane region" description="Helical" evidence="7">
    <location>
        <begin position="461"/>
        <end position="487"/>
    </location>
</feature>
<feature type="transmembrane region" description="Helical" evidence="7">
    <location>
        <begin position="69"/>
        <end position="93"/>
    </location>
</feature>
<gene>
    <name evidence="9" type="ORF">CDEST_14340</name>
</gene>
<evidence type="ECO:0000256" key="3">
    <source>
        <dbReference type="ARBA" id="ARBA00022692"/>
    </source>
</evidence>
<dbReference type="Proteomes" id="UP001322277">
    <property type="component" value="Chromosome 10"/>
</dbReference>
<feature type="transmembrane region" description="Helical" evidence="7">
    <location>
        <begin position="105"/>
        <end position="124"/>
    </location>
</feature>
<dbReference type="EMBL" id="CP137314">
    <property type="protein sequence ID" value="WQF89326.1"/>
    <property type="molecule type" value="Genomic_DNA"/>
</dbReference>
<feature type="transmembrane region" description="Helical" evidence="7">
    <location>
        <begin position="294"/>
        <end position="314"/>
    </location>
</feature>
<dbReference type="PROSITE" id="PS50850">
    <property type="entry name" value="MFS"/>
    <property type="match status" value="1"/>
</dbReference>
<protein>
    <submittedName>
        <fullName evidence="9">Major facilitator superfamily, MFS transporter superfamily</fullName>
    </submittedName>
</protein>
<feature type="transmembrane region" description="Helical" evidence="7">
    <location>
        <begin position="136"/>
        <end position="155"/>
    </location>
</feature>
<feature type="transmembrane region" description="Helical" evidence="7">
    <location>
        <begin position="407"/>
        <end position="427"/>
    </location>
</feature>
<dbReference type="RefSeq" id="XP_062786547.1">
    <property type="nucleotide sequence ID" value="XM_062930496.1"/>
</dbReference>
<dbReference type="GO" id="GO:0016020">
    <property type="term" value="C:membrane"/>
    <property type="evidence" value="ECO:0007669"/>
    <property type="project" value="UniProtKB-SubCell"/>
</dbReference>
<dbReference type="Gene3D" id="1.20.1250.20">
    <property type="entry name" value="MFS general substrate transporter like domains"/>
    <property type="match status" value="2"/>
</dbReference>
<evidence type="ECO:0000313" key="9">
    <source>
        <dbReference type="EMBL" id="WQF89326.1"/>
    </source>
</evidence>
<dbReference type="PANTHER" id="PTHR42718:SF9">
    <property type="entry name" value="MAJOR FACILITATOR SUPERFAMILY MULTIDRUG TRANSPORTER MFSC"/>
    <property type="match status" value="1"/>
</dbReference>
<accession>A0AAX4J1H9</accession>
<feature type="domain" description="Major facilitator superfamily (MFS) profile" evidence="8">
    <location>
        <begin position="71"/>
        <end position="571"/>
    </location>
</feature>
<dbReference type="AlphaFoldDB" id="A0AAX4J1H9"/>
<organism evidence="9 10">
    <name type="scientific">Colletotrichum destructivum</name>
    <dbReference type="NCBI Taxonomy" id="34406"/>
    <lineage>
        <taxon>Eukaryota</taxon>
        <taxon>Fungi</taxon>
        <taxon>Dikarya</taxon>
        <taxon>Ascomycota</taxon>
        <taxon>Pezizomycotina</taxon>
        <taxon>Sordariomycetes</taxon>
        <taxon>Hypocreomycetidae</taxon>
        <taxon>Glomerellales</taxon>
        <taxon>Glomerellaceae</taxon>
        <taxon>Colletotrichum</taxon>
        <taxon>Colletotrichum destructivum species complex</taxon>
    </lineage>
</organism>
<evidence type="ECO:0000256" key="7">
    <source>
        <dbReference type="SAM" id="Phobius"/>
    </source>
</evidence>
<keyword evidence="4 7" id="KW-1133">Transmembrane helix</keyword>
<dbReference type="SUPFAM" id="SSF103473">
    <property type="entry name" value="MFS general substrate transporter"/>
    <property type="match status" value="2"/>
</dbReference>
<feature type="transmembrane region" description="Helical" evidence="7">
    <location>
        <begin position="224"/>
        <end position="248"/>
    </location>
</feature>